<reference evidence="16" key="3">
    <citation type="submission" date="2015-06" db="UniProtKB">
        <authorList>
            <consortium name="EnsemblMetazoa"/>
        </authorList>
    </citation>
    <scope>IDENTIFICATION</scope>
</reference>
<evidence type="ECO:0000256" key="11">
    <source>
        <dbReference type="SAM" id="MobiDB-lite"/>
    </source>
</evidence>
<dbReference type="HOGENOM" id="CLU_000688_21_5_1"/>
<dbReference type="Proteomes" id="UP000015101">
    <property type="component" value="Unassembled WGS sequence"/>
</dbReference>
<evidence type="ECO:0000256" key="12">
    <source>
        <dbReference type="SAM" id="Phobius"/>
    </source>
</evidence>
<gene>
    <name evidence="16" type="primary">20212437</name>
    <name evidence="15" type="ORF">HELRODRAFT_192890</name>
</gene>
<dbReference type="STRING" id="6412.T1FUE1"/>
<dbReference type="InterPro" id="IPR003960">
    <property type="entry name" value="ATPase_AAA_CS"/>
</dbReference>
<evidence type="ECO:0000256" key="9">
    <source>
        <dbReference type="ARBA" id="ARBA00038871"/>
    </source>
</evidence>
<evidence type="ECO:0000259" key="13">
    <source>
        <dbReference type="SMART" id="SM00382"/>
    </source>
</evidence>
<comment type="similarity">
    <text evidence="10">Belongs to the AAA ATPase family.</text>
</comment>
<accession>T1FUE1</accession>
<dbReference type="Pfam" id="PF00004">
    <property type="entry name" value="AAA"/>
    <property type="match status" value="1"/>
</dbReference>
<dbReference type="OrthoDB" id="10251136at2759"/>
<dbReference type="PANTHER" id="PTHR23074:SF86">
    <property type="entry name" value="SPASTIN"/>
    <property type="match status" value="1"/>
</dbReference>
<feature type="domain" description="AAA+ ATPase" evidence="13">
    <location>
        <begin position="393"/>
        <end position="529"/>
    </location>
</feature>
<dbReference type="GO" id="GO:0016887">
    <property type="term" value="F:ATP hydrolysis activity"/>
    <property type="evidence" value="ECO:0000318"/>
    <property type="project" value="GO_Central"/>
</dbReference>
<feature type="domain" description="MIT" evidence="14">
    <location>
        <begin position="165"/>
        <end position="243"/>
    </location>
</feature>
<dbReference type="CDD" id="cd02679">
    <property type="entry name" value="MIT_spastin"/>
    <property type="match status" value="1"/>
</dbReference>
<dbReference type="SUPFAM" id="SSF52540">
    <property type="entry name" value="P-loop containing nucleoside triphosphate hydrolases"/>
    <property type="match status" value="1"/>
</dbReference>
<dbReference type="PANTHER" id="PTHR23074">
    <property type="entry name" value="AAA DOMAIN-CONTAINING"/>
    <property type="match status" value="1"/>
</dbReference>
<dbReference type="InterPro" id="IPR007330">
    <property type="entry name" value="MIT_dom"/>
</dbReference>
<keyword evidence="12" id="KW-0812">Transmembrane</keyword>
<dbReference type="InterPro" id="IPR003959">
    <property type="entry name" value="ATPase_AAA_core"/>
</dbReference>
<evidence type="ECO:0000313" key="16">
    <source>
        <dbReference type="EnsemblMetazoa" id="HelroP192890"/>
    </source>
</evidence>
<evidence type="ECO:0000256" key="2">
    <source>
        <dbReference type="ARBA" id="ARBA00022701"/>
    </source>
</evidence>
<dbReference type="GeneID" id="20212437"/>
<dbReference type="RefSeq" id="XP_009022399.1">
    <property type="nucleotide sequence ID" value="XM_009024151.1"/>
</dbReference>
<keyword evidence="5 12" id="KW-0472">Membrane</keyword>
<evidence type="ECO:0000259" key="14">
    <source>
        <dbReference type="SMART" id="SM00745"/>
    </source>
</evidence>
<dbReference type="GO" id="GO:0021955">
    <property type="term" value="P:central nervous system neuron axonogenesis"/>
    <property type="evidence" value="ECO:0000318"/>
    <property type="project" value="GO_Central"/>
</dbReference>
<dbReference type="InterPro" id="IPR050304">
    <property type="entry name" value="MT-severing_AAA_ATPase"/>
</dbReference>
<keyword evidence="17" id="KW-1185">Reference proteome</keyword>
<evidence type="ECO:0000256" key="1">
    <source>
        <dbReference type="ARBA" id="ARBA00022490"/>
    </source>
</evidence>
<evidence type="ECO:0000313" key="17">
    <source>
        <dbReference type="Proteomes" id="UP000015101"/>
    </source>
</evidence>
<dbReference type="Pfam" id="PF17862">
    <property type="entry name" value="AAA_lid_3"/>
    <property type="match status" value="1"/>
</dbReference>
<dbReference type="InterPro" id="IPR027417">
    <property type="entry name" value="P-loop_NTPase"/>
</dbReference>
<dbReference type="InterPro" id="IPR041569">
    <property type="entry name" value="AAA_lid_3"/>
</dbReference>
<dbReference type="CDD" id="cd19524">
    <property type="entry name" value="RecA-like_spastin"/>
    <property type="match status" value="1"/>
</dbReference>
<dbReference type="PROSITE" id="PS00674">
    <property type="entry name" value="AAA"/>
    <property type="match status" value="1"/>
</dbReference>
<dbReference type="EMBL" id="AMQM01005848">
    <property type="status" value="NOT_ANNOTATED_CDS"/>
    <property type="molecule type" value="Genomic_DNA"/>
</dbReference>
<dbReference type="GO" id="GO:0051013">
    <property type="term" value="P:microtubule severing"/>
    <property type="evidence" value="ECO:0000318"/>
    <property type="project" value="GO_Central"/>
</dbReference>
<feature type="region of interest" description="Disordered" evidence="11">
    <location>
        <begin position="1"/>
        <end position="42"/>
    </location>
</feature>
<dbReference type="InterPro" id="IPR003593">
    <property type="entry name" value="AAA+_ATPase"/>
</dbReference>
<dbReference type="SMART" id="SM00745">
    <property type="entry name" value="MIT"/>
    <property type="match status" value="1"/>
</dbReference>
<dbReference type="FunFam" id="3.40.50.300:FF:000093">
    <property type="entry name" value="Fidgetin-like 1"/>
    <property type="match status" value="1"/>
</dbReference>
<keyword evidence="7" id="KW-0413">Isomerase</keyword>
<dbReference type="GO" id="GO:0005737">
    <property type="term" value="C:cytoplasm"/>
    <property type="evidence" value="ECO:0000318"/>
    <property type="project" value="GO_Central"/>
</dbReference>
<dbReference type="GO" id="GO:0005524">
    <property type="term" value="F:ATP binding"/>
    <property type="evidence" value="ECO:0007669"/>
    <property type="project" value="UniProtKB-KW"/>
</dbReference>
<reference evidence="15 17" key="2">
    <citation type="journal article" date="2013" name="Nature">
        <title>Insights into bilaterian evolution from three spiralian genomes.</title>
        <authorList>
            <person name="Simakov O."/>
            <person name="Marletaz F."/>
            <person name="Cho S.J."/>
            <person name="Edsinger-Gonzales E."/>
            <person name="Havlak P."/>
            <person name="Hellsten U."/>
            <person name="Kuo D.H."/>
            <person name="Larsson T."/>
            <person name="Lv J."/>
            <person name="Arendt D."/>
            <person name="Savage R."/>
            <person name="Osoegawa K."/>
            <person name="de Jong P."/>
            <person name="Grimwood J."/>
            <person name="Chapman J.A."/>
            <person name="Shapiro H."/>
            <person name="Aerts A."/>
            <person name="Otillar R.P."/>
            <person name="Terry A.Y."/>
            <person name="Boore J.L."/>
            <person name="Grigoriev I.V."/>
            <person name="Lindberg D.R."/>
            <person name="Seaver E.C."/>
            <person name="Weisblat D.A."/>
            <person name="Putnam N.H."/>
            <person name="Rokhsar D.S."/>
        </authorList>
    </citation>
    <scope>NUCLEOTIDE SEQUENCE</scope>
</reference>
<evidence type="ECO:0000256" key="10">
    <source>
        <dbReference type="RuleBase" id="RU003651"/>
    </source>
</evidence>
<dbReference type="InParanoid" id="T1FUE1"/>
<proteinExistence type="inferred from homology"/>
<keyword evidence="3 10" id="KW-0547">Nucleotide-binding</keyword>
<dbReference type="FunCoup" id="T1FUE1">
    <property type="interactions" value="1313"/>
</dbReference>
<dbReference type="CTD" id="20212437"/>
<feature type="compositionally biased region" description="Basic residues" evidence="11">
    <location>
        <begin position="298"/>
        <end position="311"/>
    </location>
</feature>
<protein>
    <recommendedName>
        <fullName evidence="9">microtubule-severing ATPase</fullName>
        <ecNumber evidence="9">5.6.1.1</ecNumber>
    </recommendedName>
</protein>
<evidence type="ECO:0000256" key="7">
    <source>
        <dbReference type="ARBA" id="ARBA00023235"/>
    </source>
</evidence>
<feature type="compositionally biased region" description="Polar residues" evidence="11">
    <location>
        <begin position="11"/>
        <end position="28"/>
    </location>
</feature>
<dbReference type="KEGG" id="hro:HELRODRAFT_192890"/>
<sequence>MGRDHQKKKQPPNSSGRQSGAGASNSRSAKPDKNKTSSSDVQADGSFHRSNFYAFSQPVIQTFNLIRFIAFYIWLILFTVCRFSMYAWPSSRRRQITQEVQVATAAAAECSSVNSQKDTRMPLRINCSQFMERPASRRETSRESPRVYSPTLYSFPPPEPVISRQKHHHRKAFEFISRALKLDNEDRVGHKDLAVELYLKGIEELNKGIAINICGQGEQWDKARRLQEKMQTNLLLARDRLDVLAMSHSARHDRRYDPMIHRYNTLPSRMNQSTSASSSSSSSSYHRSATTSGPYHHGSPRRSPKPAPRKHAQVMLNGGSYSNKDQTNRQQKQVQCRNVDKNLANIIMNEIIDHGPIVKFQDIAGQETAKQALQEIVILPALRPELFVGLRSPARGLLLFGPPGNGKTMLAKAVAYESSATFFCISASSLTSKYVGEGEKLVRALFSVAREMQPAVIFIDEIDSLLSERREGEHEASRRLKTEFLLEFDGVHSSSKDNVLVMGATNRPQELDDAVLRRFAKRIYVTMPSKATRVNVLTKLLSKHNNPLTADEVDELASFTEGYSGSDLTSLAKDAALGPIRG</sequence>
<keyword evidence="12" id="KW-1133">Transmembrane helix</keyword>
<dbReference type="eggNOG" id="KOG0740">
    <property type="taxonomic scope" value="Eukaryota"/>
</dbReference>
<keyword evidence="2" id="KW-0493">Microtubule</keyword>
<feature type="compositionally biased region" description="Low complexity" evidence="11">
    <location>
        <begin position="273"/>
        <end position="292"/>
    </location>
</feature>
<dbReference type="EC" id="5.6.1.1" evidence="9"/>
<dbReference type="AlphaFoldDB" id="T1FUE1"/>
<feature type="compositionally biased region" description="Basic residues" evidence="11">
    <location>
        <begin position="1"/>
        <end position="10"/>
    </location>
</feature>
<dbReference type="EMBL" id="KB097106">
    <property type="protein sequence ID" value="ESN99652.1"/>
    <property type="molecule type" value="Genomic_DNA"/>
</dbReference>
<evidence type="ECO:0000256" key="8">
    <source>
        <dbReference type="ARBA" id="ARBA00036378"/>
    </source>
</evidence>
<evidence type="ECO:0000256" key="4">
    <source>
        <dbReference type="ARBA" id="ARBA00022840"/>
    </source>
</evidence>
<dbReference type="GO" id="GO:0005819">
    <property type="term" value="C:spindle"/>
    <property type="evidence" value="ECO:0000318"/>
    <property type="project" value="GO_Central"/>
</dbReference>
<organism evidence="16 17">
    <name type="scientific">Helobdella robusta</name>
    <name type="common">Californian leech</name>
    <dbReference type="NCBI Taxonomy" id="6412"/>
    <lineage>
        <taxon>Eukaryota</taxon>
        <taxon>Metazoa</taxon>
        <taxon>Spiralia</taxon>
        <taxon>Lophotrochozoa</taxon>
        <taxon>Annelida</taxon>
        <taxon>Clitellata</taxon>
        <taxon>Hirudinea</taxon>
        <taxon>Rhynchobdellida</taxon>
        <taxon>Glossiphoniidae</taxon>
        <taxon>Helobdella</taxon>
    </lineage>
</organism>
<dbReference type="Gene3D" id="3.40.50.300">
    <property type="entry name" value="P-loop containing nucleotide triphosphate hydrolases"/>
    <property type="match status" value="1"/>
</dbReference>
<name>T1FUE1_HELRO</name>
<dbReference type="Gene3D" id="1.20.58.80">
    <property type="entry name" value="Phosphotransferase system, lactose/cellobiose-type IIA subunit"/>
    <property type="match status" value="1"/>
</dbReference>
<evidence type="ECO:0000256" key="3">
    <source>
        <dbReference type="ARBA" id="ARBA00022741"/>
    </source>
</evidence>
<evidence type="ECO:0000256" key="6">
    <source>
        <dbReference type="ARBA" id="ARBA00023212"/>
    </source>
</evidence>
<evidence type="ECO:0000256" key="5">
    <source>
        <dbReference type="ARBA" id="ARBA00023136"/>
    </source>
</evidence>
<comment type="catalytic activity">
    <reaction evidence="8">
        <text>n ATP + n H2O + a microtubule = n ADP + n phosphate + (n+1) alpha/beta tubulin heterodimers.</text>
        <dbReference type="EC" id="5.6.1.1"/>
    </reaction>
</comment>
<feature type="region of interest" description="Disordered" evidence="11">
    <location>
        <begin position="266"/>
        <end position="311"/>
    </location>
</feature>
<evidence type="ECO:0000313" key="15">
    <source>
        <dbReference type="EMBL" id="ESN99652.1"/>
    </source>
</evidence>
<reference evidence="17" key="1">
    <citation type="submission" date="2012-12" db="EMBL/GenBank/DDBJ databases">
        <authorList>
            <person name="Hellsten U."/>
            <person name="Grimwood J."/>
            <person name="Chapman J.A."/>
            <person name="Shapiro H."/>
            <person name="Aerts A."/>
            <person name="Otillar R.P."/>
            <person name="Terry A.Y."/>
            <person name="Boore J.L."/>
            <person name="Simakov O."/>
            <person name="Marletaz F."/>
            <person name="Cho S.-J."/>
            <person name="Edsinger-Gonzales E."/>
            <person name="Havlak P."/>
            <person name="Kuo D.-H."/>
            <person name="Larsson T."/>
            <person name="Lv J."/>
            <person name="Arendt D."/>
            <person name="Savage R."/>
            <person name="Osoegawa K."/>
            <person name="de Jong P."/>
            <person name="Lindberg D.R."/>
            <person name="Seaver E.C."/>
            <person name="Weisblat D.A."/>
            <person name="Putnam N.H."/>
            <person name="Grigoriev I.V."/>
            <person name="Rokhsar D.S."/>
        </authorList>
    </citation>
    <scope>NUCLEOTIDE SEQUENCE</scope>
</reference>
<dbReference type="GO" id="GO:0008568">
    <property type="term" value="F:microtubule severing ATPase activity"/>
    <property type="evidence" value="ECO:0000318"/>
    <property type="project" value="GO_Central"/>
</dbReference>
<dbReference type="SMART" id="SM00382">
    <property type="entry name" value="AAA"/>
    <property type="match status" value="1"/>
</dbReference>
<dbReference type="Gene3D" id="1.10.8.60">
    <property type="match status" value="1"/>
</dbReference>
<dbReference type="EnsemblMetazoa" id="HelroT192890">
    <property type="protein sequence ID" value="HelroP192890"/>
    <property type="gene ID" value="HelroG192890"/>
</dbReference>
<feature type="transmembrane region" description="Helical" evidence="12">
    <location>
        <begin position="65"/>
        <end position="88"/>
    </location>
</feature>
<keyword evidence="1" id="KW-0963">Cytoplasm</keyword>
<dbReference type="FunFam" id="1.20.58.80:FF:000006">
    <property type="entry name" value="Spastin"/>
    <property type="match status" value="1"/>
</dbReference>
<keyword evidence="6" id="KW-0206">Cytoskeleton</keyword>
<dbReference type="OMA" id="KSREPML"/>
<keyword evidence="4 10" id="KW-0067">ATP-binding</keyword>
<dbReference type="GO" id="GO:0005874">
    <property type="term" value="C:microtubule"/>
    <property type="evidence" value="ECO:0007669"/>
    <property type="project" value="UniProtKB-KW"/>
</dbReference>